<dbReference type="GO" id="GO:0005634">
    <property type="term" value="C:nucleus"/>
    <property type="evidence" value="ECO:0007669"/>
    <property type="project" value="UniProtKB-SubCell"/>
</dbReference>
<feature type="domain" description="RRM" evidence="11">
    <location>
        <begin position="6"/>
        <end position="81"/>
    </location>
</feature>
<dbReference type="InterPro" id="IPR034172">
    <property type="entry name" value="SHARP_RRM1"/>
</dbReference>
<dbReference type="Pfam" id="PF00076">
    <property type="entry name" value="RRM_1"/>
    <property type="match status" value="3"/>
</dbReference>
<keyword evidence="4 9" id="KW-0694">RNA-binding</keyword>
<keyword evidence="5" id="KW-0805">Transcription regulation</keyword>
<feature type="region of interest" description="Disordered" evidence="10">
    <location>
        <begin position="177"/>
        <end position="196"/>
    </location>
</feature>
<evidence type="ECO:0000256" key="1">
    <source>
        <dbReference type="ARBA" id="ARBA00004123"/>
    </source>
</evidence>
<accession>Q4SC88</accession>
<evidence type="ECO:0000256" key="10">
    <source>
        <dbReference type="SAM" id="MobiDB-lite"/>
    </source>
</evidence>
<dbReference type="PROSITE" id="PS50102">
    <property type="entry name" value="RRM"/>
    <property type="match status" value="3"/>
</dbReference>
<keyword evidence="6" id="KW-0175">Coiled coil</keyword>
<feature type="compositionally biased region" description="Gly residues" evidence="10">
    <location>
        <begin position="211"/>
        <end position="227"/>
    </location>
</feature>
<dbReference type="FunFam" id="3.30.70.330:FF:000143">
    <property type="entry name" value="msx2-interacting protein-like isoform X1"/>
    <property type="match status" value="1"/>
</dbReference>
<evidence type="ECO:0000256" key="7">
    <source>
        <dbReference type="ARBA" id="ARBA00023163"/>
    </source>
</evidence>
<feature type="compositionally biased region" description="Polar residues" evidence="10">
    <location>
        <begin position="985"/>
        <end position="996"/>
    </location>
</feature>
<feature type="region of interest" description="Disordered" evidence="10">
    <location>
        <begin position="1586"/>
        <end position="1632"/>
    </location>
</feature>
<dbReference type="KEGG" id="tng:GSTEN00020615G001"/>
<feature type="region of interest" description="Disordered" evidence="10">
    <location>
        <begin position="2255"/>
        <end position="2278"/>
    </location>
</feature>
<feature type="compositionally biased region" description="Acidic residues" evidence="10">
    <location>
        <begin position="1392"/>
        <end position="1406"/>
    </location>
</feature>
<keyword evidence="3" id="KW-0597">Phosphoprotein</keyword>
<feature type="compositionally biased region" description="Pro residues" evidence="10">
    <location>
        <begin position="2475"/>
        <end position="2487"/>
    </location>
</feature>
<dbReference type="InterPro" id="IPR016194">
    <property type="entry name" value="SPOC-like_C_dom_sf"/>
</dbReference>
<feature type="compositionally biased region" description="Basic residues" evidence="10">
    <location>
        <begin position="1508"/>
        <end position="1523"/>
    </location>
</feature>
<evidence type="ECO:0000256" key="3">
    <source>
        <dbReference type="ARBA" id="ARBA00022553"/>
    </source>
</evidence>
<feature type="compositionally biased region" description="Polar residues" evidence="10">
    <location>
        <begin position="1156"/>
        <end position="1167"/>
    </location>
</feature>
<evidence type="ECO:0000256" key="5">
    <source>
        <dbReference type="ARBA" id="ARBA00023015"/>
    </source>
</evidence>
<feature type="region of interest" description="Disordered" evidence="10">
    <location>
        <begin position="709"/>
        <end position="730"/>
    </location>
</feature>
<dbReference type="CDD" id="cd12351">
    <property type="entry name" value="RRM4_SHARP"/>
    <property type="match status" value="1"/>
</dbReference>
<dbReference type="OrthoDB" id="6407164at2759"/>
<feature type="domain" description="SPOC" evidence="12">
    <location>
        <begin position="2511"/>
        <end position="2703"/>
    </location>
</feature>
<feature type="region of interest" description="Disordered" evidence="10">
    <location>
        <begin position="270"/>
        <end position="378"/>
    </location>
</feature>
<dbReference type="InterPro" id="IPR010912">
    <property type="entry name" value="SPOC_met"/>
</dbReference>
<feature type="compositionally biased region" description="Basic and acidic residues" evidence="10">
    <location>
        <begin position="1314"/>
        <end position="1338"/>
    </location>
</feature>
<dbReference type="SMART" id="SM00360">
    <property type="entry name" value="RRM"/>
    <property type="match status" value="3"/>
</dbReference>
<evidence type="ECO:0000256" key="4">
    <source>
        <dbReference type="ARBA" id="ARBA00022884"/>
    </source>
</evidence>
<feature type="region of interest" description="Disordered" evidence="10">
    <location>
        <begin position="1365"/>
        <end position="1419"/>
    </location>
</feature>
<feature type="region of interest" description="Disordered" evidence="10">
    <location>
        <begin position="1889"/>
        <end position="1949"/>
    </location>
</feature>
<dbReference type="FunFam" id="3.30.70.330:FF:000118">
    <property type="entry name" value="msx2-interacting protein-like isoform X1"/>
    <property type="match status" value="1"/>
</dbReference>
<sequence length="2703" mass="295685">MVRETRHLWVGNLPENVREEKIIEHFKRYGRVESVKVLPKRGSEGGVAAFVDFVDIKSAQKAHNAINKMGDRDLRTDYNEPGTIPSAARGLDDSLSLGSRGRDVTGFTRAAGGAVYGAPASLHSRDGRYERRLDGTTESRDRTYDHSAYGHHDRPGSSFERQRHYETDYYRDARDRTLSTAGSGSGTSSGSIAPVSSGVGNMVNAIAGSTGTGGSAGASTGGSGGSTSSGVGFYRSHSRSPCRFETPEPRYESRTREPFTLASVVHRDLYREDRGRRGERSYRHSHSRSPHSTHSRNPSPQRLASQASRPPRSHSGSGSRSRSSSSDSVSSTSSSTSGSDSSSSSSDDSPARSVQSAAVPAPSALPLSSLDKDEPRKSFGIKVQNLPVRSTDTSLKDGLFHEFKKHGKVTSVQIHGASEERYGLVSFSVSKKTRRKLWEHQRESFFLACKSMSQPGMVPVWSNAKLCDSKGTNTGTAGSLNIYFPETESENEFRPLDERIDEFHPKATRTLFIGNLEKTTTYHDLLNIFQRFGEIVDIDIKKVNGAPQYAFLQYCDIASVCKAIKKMDGEYLGNNRLKLGFGKSMPTTCVWLDGLASNTTEQFLTRHFCRYGHVVKVVLDRMKGMALILYNNIEYAQAAVKDTKGWKIGGSKIKVDFANQESQMAFYRSMQASGQDIRDFYDILAERSSIFEQDSRRLQHLERKDPDLEAGVARSLSKPGASEALLESETGDVPQEPIVLFHSRFLELQQQKDKEQHQPDTENDLTVTDVKGDDVQNCQNVLPDKEPEPVPKVDDKMISDPATAIEPLFVSSATEISSPDSKELLTSSFDQPVYVVKEETAEEVPEGPPKFSHKEDCKPTTPKLTISLTPVLCEMENKLQKAELFESKIKTEDTLEIEHGPPEEDKPPTSDSSEKKTADFAYSDCLKIEENEIVKAEPKIENVETRDIEEPQQTETDVEVCMPELEVEIKPLPNRRQAKNKRTKQLSGLRTLQASQIVAAEKPATRKSERIDKEKLKRASSPRAEVPKCFESKTTSKSPIHASDSEQNIESTLIHGRTRRRNVRSVYATLQEDEQAAKETAEPSRSTRKRGGDKEPMQDVPIPSTNTRRGRPPKRGVKRFEDVAPFKGEQQKIIEQDSETSSSLEVVKSPEGWRSPRTQKTQQTQMTLCPVNKKGSKLDKPVESTKMFAEQNDFASDVESDKKDISELSGNLEKAENISMLHRNEKDLKDLNVKKSIEGNIEKQDNSCSERKQTEKCIKLKMPRLKRNAKQITEDKSHNLKDFEIRVSVDDVKGLIRSEDERESFEALTKTKTAVHENEESKIVPKETKQLTQEKEDTSSEPELPDDPAILLAQQMELERAVENIAKLAVEHPPRTYKDQTPGQTRTLAPAIEEEPEAEVEEEEEEEKRTIPASETELAAAIDSITAEEADGDSFAAPPTYTALVPSSESVISSSNELVEPQTHVIINSSLATDSDDSPLTRSPQGLMVQTKTAVTSVSDIPKKIAKVRAKTPKKARSRKGAAVKKEETFEEVSQADPSLVKLPESIPEDPEMIKSKTVTVAGANAAASVVTAVATCRRDVTSAITVDTPKEAEQPDVDQPVPKESAFHSGTNNSSCKKPPHTAEPCTPALASATSCPQPISQFSVPLLQPAKTPLSPDWPARNEESRICVAPSCHVTVVTSAAPAPATLGTASSNPPKPPDTKASDIDPSSSTLRKILMEPKYVSASNSSSGPSTTVTSALSNPLRMAENESLSDTLGSRPFNPEERLSLHPQPVQHKPFLLTESQNCREKSQHTVISPTTSVISRIPLPYDTEETPRISLSNRGTGLPLPKQKFRPSTNENNRHHGMDTVEDGTRARSVVETLPFSTGSGPALRVNTSEGVVVLSYSGQKTEGPQRMRAKISQIPQASAGDLDFQQSVSKSKQDPVITSSQSPTPKPASTPSPYGHSGVLLTAQSYNAQPVISSTKQENLVCDKSEAPYHTAAQGGVVKMFQQPISSPQVLMYNQPVIQQQHSKKGPGPEPLPKKIEISKAAQHSNISPVISPLHTSLSRVSPSPSIPPDRSSAHLKQEPQSPRPAVQSALPFGKTCPPSSSPRGTSVVLGHRVPGMTTYHSGLHHPPSEQSSVIIQPHSITQSMTHDVRMNATAMSGINYGRRGDSSSSPHPAPSQCSNTPQPNVIREMTHSSPQGSALGGAGSSVNEDDHRHFNQGLGRSSMPQLQPEVVMIHGDHRGLHPSLRMDQYRDMHQRILIHQQLGDQTPVDGRHSRTTDTGTSSSSIVSVSAKSPVVGKSLEISTKESFKPLEGKLMHPPAGEGRIRGVHASSPVMVSPHAHGVQMMCPGGAGSFPVYREMRGYQSQFPGRVSPAHSLPNQGMTSPQNSFFFFVFFTNLHSAVVIVCPIIQVPPEPEVNLRSQMSQSHGGSESKPESSHLRHAASADLSHISRIQGDGVSPSYQSPMTSPKSLAHKSDLSLQNGPPPFLSTPPPTVPAASTAHPRPDAKLEHAGHRSIDTVQLLTKYPIVWQGLLALKNDQAAVQLHFVSGNTVLAQRSLPPPEGGPLLRIVQRMRLEASQLDSVARRMTVESDYCLLLALPCGRDQEDVLGQTQALKSAFITYLQAKQAAGIINVPNPGSNQVRAHRSPLWRRSGVVVLELTSPPDSQPAYVVQIFPPCEFSESHLSRLAPDLLSSISSISPHLMIVIAAV</sequence>
<feature type="region of interest" description="Disordered" evidence="10">
    <location>
        <begin position="840"/>
        <end position="860"/>
    </location>
</feature>
<feature type="region of interest" description="Disordered" evidence="10">
    <location>
        <begin position="976"/>
        <end position="1181"/>
    </location>
</feature>
<feature type="compositionally biased region" description="Basic and acidic residues" evidence="10">
    <location>
        <begin position="1369"/>
        <end position="1378"/>
    </location>
</feature>
<gene>
    <name evidence="13" type="ORF">GSTENG00020615001</name>
</gene>
<dbReference type="InterPro" id="IPR034174">
    <property type="entry name" value="SHARP_RRM3"/>
</dbReference>
<dbReference type="CDD" id="cd21543">
    <property type="entry name" value="SPOC_SHARP"/>
    <property type="match status" value="1"/>
</dbReference>
<dbReference type="PANTHER" id="PTHR23189">
    <property type="entry name" value="RNA RECOGNITION MOTIF-CONTAINING"/>
    <property type="match status" value="1"/>
</dbReference>
<dbReference type="GO" id="GO:0003723">
    <property type="term" value="F:RNA binding"/>
    <property type="evidence" value="ECO:0007669"/>
    <property type="project" value="UniProtKB-UniRule"/>
</dbReference>
<keyword evidence="8" id="KW-0539">Nucleus</keyword>
<dbReference type="InterPro" id="IPR034175">
    <property type="entry name" value="SHARP_RRM4"/>
</dbReference>
<dbReference type="SUPFAM" id="SSF100939">
    <property type="entry name" value="SPOC domain-like"/>
    <property type="match status" value="1"/>
</dbReference>
<dbReference type="EMBL" id="CAAE01014659">
    <property type="protein sequence ID" value="CAG01744.1"/>
    <property type="molecule type" value="Genomic_DNA"/>
</dbReference>
<feature type="region of interest" description="Disordered" evidence="10">
    <location>
        <begin position="1724"/>
        <end position="1744"/>
    </location>
</feature>
<feature type="region of interest" description="Disordered" evidence="10">
    <location>
        <begin position="211"/>
        <end position="257"/>
    </location>
</feature>
<protein>
    <submittedName>
        <fullName evidence="13">(spotted green pufferfish) hypothetical protein</fullName>
    </submittedName>
</protein>
<feature type="compositionally biased region" description="Polar residues" evidence="10">
    <location>
        <begin position="2159"/>
        <end position="2176"/>
    </location>
</feature>
<evidence type="ECO:0000256" key="6">
    <source>
        <dbReference type="ARBA" id="ARBA00023054"/>
    </source>
</evidence>
<feature type="region of interest" description="Disordered" evidence="10">
    <location>
        <begin position="892"/>
        <end position="918"/>
    </location>
</feature>
<feature type="region of interest" description="Disordered" evidence="10">
    <location>
        <begin position="1508"/>
        <end position="1549"/>
    </location>
</feature>
<reference evidence="13" key="1">
    <citation type="journal article" date="2004" name="Nature">
        <title>Genome duplication in the teleost fish Tetraodon nigroviridis reveals the early vertebrate proto-karyotype.</title>
        <authorList>
            <person name="Jaillon O."/>
            <person name="Aury J.-M."/>
            <person name="Brunet F."/>
            <person name="Petit J.-L."/>
            <person name="Stange-Thomann N."/>
            <person name="Mauceli E."/>
            <person name="Bouneau L."/>
            <person name="Fischer C."/>
            <person name="Ozouf-Costaz C."/>
            <person name="Bernot A."/>
            <person name="Nicaud S."/>
            <person name="Jaffe D."/>
            <person name="Fisher S."/>
            <person name="Lutfalla G."/>
            <person name="Dossat C."/>
            <person name="Segurens B."/>
            <person name="Dasilva C."/>
            <person name="Salanoubat M."/>
            <person name="Levy M."/>
            <person name="Boudet N."/>
            <person name="Castellano S."/>
            <person name="Anthouard V."/>
            <person name="Jubin C."/>
            <person name="Castelli V."/>
            <person name="Katinka M."/>
            <person name="Vacherie B."/>
            <person name="Biemont C."/>
            <person name="Skalli Z."/>
            <person name="Cattolico L."/>
            <person name="Poulain J."/>
            <person name="De Berardinis V."/>
            <person name="Cruaud C."/>
            <person name="Duprat S."/>
            <person name="Brottier P."/>
            <person name="Coutanceau J.-P."/>
            <person name="Gouzy J."/>
            <person name="Parra G."/>
            <person name="Lardier G."/>
            <person name="Chapple C."/>
            <person name="McKernan K.J."/>
            <person name="McEwan P."/>
            <person name="Bosak S."/>
            <person name="Kellis M."/>
            <person name="Volff J.-N."/>
            <person name="Guigo R."/>
            <person name="Zody M.C."/>
            <person name="Mesirov J."/>
            <person name="Lindblad-Toh K."/>
            <person name="Birren B."/>
            <person name="Nusbaum C."/>
            <person name="Kahn D."/>
            <person name="Robinson-Rechavi M."/>
            <person name="Laudet V."/>
            <person name="Schachter V."/>
            <person name="Quetier F."/>
            <person name="Saurin W."/>
            <person name="Scarpelli C."/>
            <person name="Wincker P."/>
            <person name="Lander E.S."/>
            <person name="Weissenbach J."/>
            <person name="Roest Crollius H."/>
        </authorList>
    </citation>
    <scope>NUCLEOTIDE SEQUENCE [LARGE SCALE GENOMIC DNA]</scope>
</reference>
<dbReference type="InterPro" id="IPR000504">
    <property type="entry name" value="RRM_dom"/>
</dbReference>
<dbReference type="FunFam" id="2.40.290.10:FF:000002">
    <property type="entry name" value="Spen family transcriptional repressor"/>
    <property type="match status" value="1"/>
</dbReference>
<comment type="caution">
    <text evidence="13">The sequence shown here is derived from an EMBL/GenBank/DDBJ whole genome shotgun (WGS) entry which is preliminary data.</text>
</comment>
<comment type="similarity">
    <text evidence="2">Belongs to the RRM Spen family.</text>
</comment>
<feature type="compositionally biased region" description="Basic and acidic residues" evidence="10">
    <location>
        <begin position="1843"/>
        <end position="1855"/>
    </location>
</feature>
<dbReference type="CDD" id="cd12348">
    <property type="entry name" value="RRM1_SHARP"/>
    <property type="match status" value="1"/>
</dbReference>
<feature type="compositionally biased region" description="Low complexity" evidence="10">
    <location>
        <begin position="2269"/>
        <end position="2278"/>
    </location>
</feature>
<evidence type="ECO:0000259" key="12">
    <source>
        <dbReference type="PROSITE" id="PS50917"/>
    </source>
</evidence>
<feature type="compositionally biased region" description="Basic and acidic residues" evidence="10">
    <location>
        <begin position="123"/>
        <end position="163"/>
    </location>
</feature>
<feature type="compositionally biased region" description="Basic residues" evidence="10">
    <location>
        <begin position="283"/>
        <end position="294"/>
    </location>
</feature>
<evidence type="ECO:0000259" key="11">
    <source>
        <dbReference type="PROSITE" id="PS50102"/>
    </source>
</evidence>
<feature type="compositionally biased region" description="Basic and acidic residues" evidence="10">
    <location>
        <begin position="270"/>
        <end position="282"/>
    </location>
</feature>
<dbReference type="Gene3D" id="2.40.290.10">
    <property type="match status" value="1"/>
</dbReference>
<feature type="compositionally biased region" description="Basic and acidic residues" evidence="10">
    <location>
        <begin position="245"/>
        <end position="257"/>
    </location>
</feature>
<feature type="region of interest" description="Disordered" evidence="10">
    <location>
        <begin position="1310"/>
        <end position="1348"/>
    </location>
</feature>
<dbReference type="SUPFAM" id="SSF54928">
    <property type="entry name" value="RNA-binding domain, RBD"/>
    <property type="match status" value="2"/>
</dbReference>
<dbReference type="Gene3D" id="3.30.70.330">
    <property type="match status" value="4"/>
</dbReference>
<feature type="compositionally biased region" description="Low complexity" evidence="10">
    <location>
        <begin position="179"/>
        <end position="191"/>
    </location>
</feature>
<feature type="region of interest" description="Disordered" evidence="10">
    <location>
        <begin position="1687"/>
        <end position="1712"/>
    </location>
</feature>
<feature type="compositionally biased region" description="Polar residues" evidence="10">
    <location>
        <begin position="2452"/>
        <end position="2462"/>
    </location>
</feature>
<dbReference type="InterPro" id="IPR012921">
    <property type="entry name" value="SPOC_C"/>
</dbReference>
<keyword evidence="7" id="KW-0804">Transcription</keyword>
<proteinExistence type="inferred from homology"/>
<dbReference type="Pfam" id="PF20809">
    <property type="entry name" value="MINT_MID"/>
    <property type="match status" value="1"/>
</dbReference>
<dbReference type="InterPro" id="IPR049095">
    <property type="entry name" value="MINT_MID"/>
</dbReference>
<feature type="compositionally biased region" description="Polar residues" evidence="10">
    <location>
        <begin position="2411"/>
        <end position="2421"/>
    </location>
</feature>
<feature type="compositionally biased region" description="Low complexity" evidence="10">
    <location>
        <begin position="1726"/>
        <end position="1740"/>
    </location>
</feature>
<feature type="compositionally biased region" description="Basic and acidic residues" evidence="10">
    <location>
        <begin position="1003"/>
        <end position="1017"/>
    </location>
</feature>
<dbReference type="InterPro" id="IPR012677">
    <property type="entry name" value="Nucleotide-bd_a/b_plait_sf"/>
</dbReference>
<dbReference type="Pfam" id="PF07744">
    <property type="entry name" value="SPOC"/>
    <property type="match status" value="1"/>
</dbReference>
<dbReference type="FunFam" id="3.30.70.330:FF:000150">
    <property type="entry name" value="msx2-interacting protein-like isoform X1"/>
    <property type="match status" value="1"/>
</dbReference>
<feature type="domain" description="RRM" evidence="11">
    <location>
        <begin position="588"/>
        <end position="660"/>
    </location>
</feature>
<dbReference type="InterPro" id="IPR049093">
    <property type="entry name" value="MINT_RID"/>
</dbReference>
<dbReference type="PROSITE" id="PS50917">
    <property type="entry name" value="SPOC"/>
    <property type="match status" value="1"/>
</dbReference>
<feature type="region of interest" description="Disordered" evidence="10">
    <location>
        <begin position="2047"/>
        <end position="2098"/>
    </location>
</feature>
<dbReference type="InterPro" id="IPR035979">
    <property type="entry name" value="RBD_domain_sf"/>
</dbReference>
<comment type="subcellular location">
    <subcellularLocation>
        <location evidence="1">Nucleus</location>
    </subcellularLocation>
</comment>
<evidence type="ECO:0000313" key="13">
    <source>
        <dbReference type="EMBL" id="CAG01744.1"/>
    </source>
</evidence>
<feature type="compositionally biased region" description="Low complexity" evidence="10">
    <location>
        <begin position="308"/>
        <end position="369"/>
    </location>
</feature>
<dbReference type="Pfam" id="PF20810">
    <property type="entry name" value="MINT_RID"/>
    <property type="match status" value="1"/>
</dbReference>
<feature type="region of interest" description="Disordered" evidence="10">
    <location>
        <begin position="118"/>
        <end position="163"/>
    </location>
</feature>
<evidence type="ECO:0000256" key="9">
    <source>
        <dbReference type="PROSITE-ProRule" id="PRU00176"/>
    </source>
</evidence>
<name>Q4SC88_TETNG</name>
<feature type="region of interest" description="Disordered" evidence="10">
    <location>
        <begin position="1816"/>
        <end position="1855"/>
    </location>
</feature>
<organism evidence="13">
    <name type="scientific">Tetraodon nigroviridis</name>
    <name type="common">Spotted green pufferfish</name>
    <name type="synonym">Chelonodon nigroviridis</name>
    <dbReference type="NCBI Taxonomy" id="99883"/>
    <lineage>
        <taxon>Eukaryota</taxon>
        <taxon>Metazoa</taxon>
        <taxon>Chordata</taxon>
        <taxon>Craniata</taxon>
        <taxon>Vertebrata</taxon>
        <taxon>Euteleostomi</taxon>
        <taxon>Actinopterygii</taxon>
        <taxon>Neopterygii</taxon>
        <taxon>Teleostei</taxon>
        <taxon>Neoteleostei</taxon>
        <taxon>Acanthomorphata</taxon>
        <taxon>Eupercaria</taxon>
        <taxon>Tetraodontiformes</taxon>
        <taxon>Tetradontoidea</taxon>
        <taxon>Tetraodontidae</taxon>
        <taxon>Tetraodon</taxon>
    </lineage>
</organism>
<feature type="region of interest" description="Disordered" evidence="10">
    <location>
        <begin position="2150"/>
        <end position="2203"/>
    </location>
</feature>
<feature type="region of interest" description="Disordered" evidence="10">
    <location>
        <begin position="2411"/>
        <end position="2498"/>
    </location>
</feature>
<evidence type="ECO:0000256" key="8">
    <source>
        <dbReference type="ARBA" id="ARBA00023242"/>
    </source>
</evidence>
<feature type="compositionally biased region" description="Basic residues" evidence="10">
    <location>
        <begin position="1108"/>
        <end position="1117"/>
    </location>
</feature>
<feature type="compositionally biased region" description="Basic and acidic residues" evidence="10">
    <location>
        <begin position="1118"/>
        <end position="1135"/>
    </location>
</feature>
<reference evidence="13" key="2">
    <citation type="submission" date="2004-02" db="EMBL/GenBank/DDBJ databases">
        <authorList>
            <consortium name="Genoscope"/>
            <consortium name="Whitehead Institute Centre for Genome Research"/>
        </authorList>
    </citation>
    <scope>NUCLEOTIDE SEQUENCE</scope>
</reference>
<evidence type="ECO:0000256" key="2">
    <source>
        <dbReference type="ARBA" id="ARBA00005387"/>
    </source>
</evidence>
<dbReference type="CDD" id="cd12350">
    <property type="entry name" value="RRM3_SHARP"/>
    <property type="match status" value="1"/>
</dbReference>
<feature type="domain" description="RRM" evidence="11">
    <location>
        <begin position="509"/>
        <end position="584"/>
    </location>
</feature>
<feature type="non-terminal residue" evidence="13">
    <location>
        <position position="1"/>
    </location>
</feature>